<dbReference type="SMART" id="SM00382">
    <property type="entry name" value="AAA"/>
    <property type="match status" value="1"/>
</dbReference>
<feature type="domain" description="ABC transporter" evidence="9">
    <location>
        <begin position="334"/>
        <end position="569"/>
    </location>
</feature>
<gene>
    <name evidence="11" type="ORF">ABEG18_03400</name>
</gene>
<dbReference type="AlphaFoldDB" id="A0AAU7JHH0"/>
<evidence type="ECO:0000259" key="9">
    <source>
        <dbReference type="PROSITE" id="PS50893"/>
    </source>
</evidence>
<dbReference type="SUPFAM" id="SSF90123">
    <property type="entry name" value="ABC transporter transmembrane region"/>
    <property type="match status" value="1"/>
</dbReference>
<organism evidence="11">
    <name type="scientific">Alsobacter sp. KACC 23698</name>
    <dbReference type="NCBI Taxonomy" id="3149229"/>
    <lineage>
        <taxon>Bacteria</taxon>
        <taxon>Pseudomonadati</taxon>
        <taxon>Pseudomonadota</taxon>
        <taxon>Alphaproteobacteria</taxon>
        <taxon>Hyphomicrobiales</taxon>
        <taxon>Alsobacteraceae</taxon>
        <taxon>Alsobacter</taxon>
    </lineage>
</organism>
<dbReference type="GO" id="GO:0034040">
    <property type="term" value="F:ATPase-coupled lipid transmembrane transporter activity"/>
    <property type="evidence" value="ECO:0007669"/>
    <property type="project" value="TreeGrafter"/>
</dbReference>
<proteinExistence type="inferred from homology"/>
<evidence type="ECO:0000313" key="11">
    <source>
        <dbReference type="EMBL" id="XBO39841.1"/>
    </source>
</evidence>
<dbReference type="NCBIfam" id="TIGR01842">
    <property type="entry name" value="type_I_sec_PrtD"/>
    <property type="match status" value="1"/>
</dbReference>
<evidence type="ECO:0000256" key="1">
    <source>
        <dbReference type="ARBA" id="ARBA00004651"/>
    </source>
</evidence>
<dbReference type="GO" id="GO:0016887">
    <property type="term" value="F:ATP hydrolysis activity"/>
    <property type="evidence" value="ECO:0007669"/>
    <property type="project" value="InterPro"/>
</dbReference>
<accession>A0AAU7JHH0</accession>
<dbReference type="EMBL" id="CP157484">
    <property type="protein sequence ID" value="XBO39841.1"/>
    <property type="molecule type" value="Genomic_DNA"/>
</dbReference>
<evidence type="ECO:0000259" key="10">
    <source>
        <dbReference type="PROSITE" id="PS50929"/>
    </source>
</evidence>
<dbReference type="InterPro" id="IPR039421">
    <property type="entry name" value="Type_1_exporter"/>
</dbReference>
<dbReference type="GO" id="GO:0005886">
    <property type="term" value="C:plasma membrane"/>
    <property type="evidence" value="ECO:0007669"/>
    <property type="project" value="UniProtKB-SubCell"/>
</dbReference>
<dbReference type="PROSITE" id="PS50893">
    <property type="entry name" value="ABC_TRANSPORTER_2"/>
    <property type="match status" value="1"/>
</dbReference>
<feature type="transmembrane region" description="Helical" evidence="8">
    <location>
        <begin position="146"/>
        <end position="176"/>
    </location>
</feature>
<dbReference type="GO" id="GO:0030256">
    <property type="term" value="C:type I protein secretion system complex"/>
    <property type="evidence" value="ECO:0007669"/>
    <property type="project" value="InterPro"/>
</dbReference>
<evidence type="ECO:0000256" key="4">
    <source>
        <dbReference type="ARBA" id="ARBA00022741"/>
    </source>
</evidence>
<dbReference type="Gene3D" id="1.20.1560.10">
    <property type="entry name" value="ABC transporter type 1, transmembrane domain"/>
    <property type="match status" value="1"/>
</dbReference>
<dbReference type="GO" id="GO:0030253">
    <property type="term" value="P:protein secretion by the type I secretion system"/>
    <property type="evidence" value="ECO:0007669"/>
    <property type="project" value="InterPro"/>
</dbReference>
<evidence type="ECO:0000256" key="6">
    <source>
        <dbReference type="ARBA" id="ARBA00022989"/>
    </source>
</evidence>
<dbReference type="InterPro" id="IPR017871">
    <property type="entry name" value="ABC_transporter-like_CS"/>
</dbReference>
<name>A0AAU7JHH0_9HYPH</name>
<dbReference type="PANTHER" id="PTHR24221">
    <property type="entry name" value="ATP-BINDING CASSETTE SUB-FAMILY B"/>
    <property type="match status" value="1"/>
</dbReference>
<feature type="domain" description="ABC transmembrane type-1" evidence="10">
    <location>
        <begin position="27"/>
        <end position="303"/>
    </location>
</feature>
<dbReference type="PROSITE" id="PS50929">
    <property type="entry name" value="ABC_TM1F"/>
    <property type="match status" value="1"/>
</dbReference>
<dbReference type="PANTHER" id="PTHR24221:SF248">
    <property type="entry name" value="ABC TRANSPORTER TRANSMEMBRANE REGION"/>
    <property type="match status" value="1"/>
</dbReference>
<keyword evidence="6 8" id="KW-1133">Transmembrane helix</keyword>
<dbReference type="RefSeq" id="WP_406856693.1">
    <property type="nucleotide sequence ID" value="NZ_CP157484.1"/>
</dbReference>
<protein>
    <submittedName>
        <fullName evidence="11">Type I secretion system permease/ATPase</fullName>
    </submittedName>
</protein>
<evidence type="ECO:0000256" key="7">
    <source>
        <dbReference type="ARBA" id="ARBA00023136"/>
    </source>
</evidence>
<dbReference type="Pfam" id="PF00005">
    <property type="entry name" value="ABC_tran"/>
    <property type="match status" value="1"/>
</dbReference>
<dbReference type="Gene3D" id="3.40.50.300">
    <property type="entry name" value="P-loop containing nucleotide triphosphate hydrolases"/>
    <property type="match status" value="1"/>
</dbReference>
<feature type="transmembrane region" description="Helical" evidence="8">
    <location>
        <begin position="58"/>
        <end position="78"/>
    </location>
</feature>
<evidence type="ECO:0000256" key="2">
    <source>
        <dbReference type="ARBA" id="ARBA00005417"/>
    </source>
</evidence>
<dbReference type="InterPro" id="IPR027417">
    <property type="entry name" value="P-loop_NTPase"/>
</dbReference>
<evidence type="ECO:0000256" key="3">
    <source>
        <dbReference type="ARBA" id="ARBA00022692"/>
    </source>
</evidence>
<keyword evidence="4" id="KW-0547">Nucleotide-binding</keyword>
<evidence type="ECO:0000256" key="5">
    <source>
        <dbReference type="ARBA" id="ARBA00022840"/>
    </source>
</evidence>
<evidence type="ECO:0000256" key="8">
    <source>
        <dbReference type="SAM" id="Phobius"/>
    </source>
</evidence>
<feature type="transmembrane region" description="Helical" evidence="8">
    <location>
        <begin position="23"/>
        <end position="46"/>
    </location>
</feature>
<comment type="subcellular location">
    <subcellularLocation>
        <location evidence="1">Cell membrane</location>
        <topology evidence="1">Multi-pass membrane protein</topology>
    </subcellularLocation>
</comment>
<keyword evidence="3 8" id="KW-0812">Transmembrane</keyword>
<dbReference type="PROSITE" id="PS00211">
    <property type="entry name" value="ABC_TRANSPORTER_1"/>
    <property type="match status" value="1"/>
</dbReference>
<dbReference type="InterPro" id="IPR003439">
    <property type="entry name" value="ABC_transporter-like_ATP-bd"/>
</dbReference>
<reference evidence="11" key="1">
    <citation type="submission" date="2024-05" db="EMBL/GenBank/DDBJ databases">
        <authorList>
            <person name="Kim S."/>
            <person name="Heo J."/>
            <person name="Choi H."/>
            <person name="Choi Y."/>
            <person name="Kwon S.-W."/>
            <person name="Kim Y."/>
        </authorList>
    </citation>
    <scope>NUCLEOTIDE SEQUENCE</scope>
    <source>
        <strain evidence="11">KACC 23698</strain>
    </source>
</reference>
<sequence>MPLSNDPREPGALSVALSQCQPIFTSLLGFSVVLNVVALAGPVFSWQVYDRVLNARSGATLALMLALVVFLLVTQAIIEGVRSRILVRAGLRFDELAAPVVFDKMIAAGASSPHSPTRAAAMRDLAQVRETLAGAPVLAFLDAPWIPIYIVLCFLFHPLIGWTVTGFGLVLLLLALGNDRLTRRPLAEAQLRSTVALERAAASYRRSDVLRALGMQRAVRNRWQSAHDAALGWQALASDRMGVVVACTRLVRLLVPVGATAVGAWLAIEGLVTPGLMVAASILAGRALLPIDQIVSSWRSFVDARHAWKRLHDLEQVTRGERPQTRLPAPRGDLLVNGLSVAAPGSLQPVLRGISFQLSAGDVLGVVGPSGSGKTMLARALVGIAEPAAGELRLDGASLDQWASDALGQYVGYLPQDVLLLEGTIAQNIARFSDSRSEEVVDAARLAGAHDMIVGLPRGYDTLIGDGGDGLSGGQRQRVALARALFGTPPLVVLDEPNAALDGPGEAALLRAVASVRKSGRTVVIMTHRLGVLSAVDKLLVLDGGQVRAFGQRDRVIAALQPASGVRNAPPTPALAGEHP</sequence>
<dbReference type="InterPro" id="IPR003593">
    <property type="entry name" value="AAA+_ATPase"/>
</dbReference>
<dbReference type="InterPro" id="IPR011527">
    <property type="entry name" value="ABC1_TM_dom"/>
</dbReference>
<feature type="transmembrane region" description="Helical" evidence="8">
    <location>
        <begin position="250"/>
        <end position="268"/>
    </location>
</feature>
<dbReference type="InterPro" id="IPR036640">
    <property type="entry name" value="ABC1_TM_sf"/>
</dbReference>
<dbReference type="GO" id="GO:0005524">
    <property type="term" value="F:ATP binding"/>
    <property type="evidence" value="ECO:0007669"/>
    <property type="project" value="UniProtKB-KW"/>
</dbReference>
<keyword evidence="5" id="KW-0067">ATP-binding</keyword>
<keyword evidence="7 8" id="KW-0472">Membrane</keyword>
<dbReference type="GO" id="GO:0140359">
    <property type="term" value="F:ABC-type transporter activity"/>
    <property type="evidence" value="ECO:0007669"/>
    <property type="project" value="InterPro"/>
</dbReference>
<comment type="similarity">
    <text evidence="2">Belongs to the ABC transporter superfamily.</text>
</comment>
<dbReference type="InterPro" id="IPR010128">
    <property type="entry name" value="ATPase_T1SS_PrtD-like"/>
</dbReference>
<dbReference type="Pfam" id="PF00664">
    <property type="entry name" value="ABC_membrane"/>
    <property type="match status" value="1"/>
</dbReference>
<dbReference type="SUPFAM" id="SSF52540">
    <property type="entry name" value="P-loop containing nucleoside triphosphate hydrolases"/>
    <property type="match status" value="1"/>
</dbReference>